<protein>
    <recommendedName>
        <fullName evidence="3">DUF4157 domain-containing protein</fullName>
    </recommendedName>
</protein>
<keyword evidence="2" id="KW-1185">Reference proteome</keyword>
<name>A0ABW6K4S5_9BACI</name>
<evidence type="ECO:0000313" key="2">
    <source>
        <dbReference type="Proteomes" id="UP001601058"/>
    </source>
</evidence>
<accession>A0ABW6K4S5</accession>
<comment type="caution">
    <text evidence="1">The sequence shown here is derived from an EMBL/GenBank/DDBJ whole genome shotgun (WGS) entry which is preliminary data.</text>
</comment>
<dbReference type="EMBL" id="JBIACJ010000012">
    <property type="protein sequence ID" value="MFE8698300.1"/>
    <property type="molecule type" value="Genomic_DNA"/>
</dbReference>
<gene>
    <name evidence="1" type="ORF">ACFYKT_18410</name>
</gene>
<evidence type="ECO:0008006" key="3">
    <source>
        <dbReference type="Google" id="ProtNLM"/>
    </source>
</evidence>
<reference evidence="1 2" key="1">
    <citation type="submission" date="2024-08" db="EMBL/GenBank/DDBJ databases">
        <title>Two novel Cytobacillus novel species.</title>
        <authorList>
            <person name="Liu G."/>
        </authorList>
    </citation>
    <scope>NUCLEOTIDE SEQUENCE [LARGE SCALE GENOMIC DNA]</scope>
    <source>
        <strain evidence="1 2">FJAT-53684</strain>
    </source>
</reference>
<dbReference type="RefSeq" id="WP_389222557.1">
    <property type="nucleotide sequence ID" value="NZ_JBIACJ010000012.1"/>
</dbReference>
<sequence length="189" mass="21772">MAIYSSEATPKQINKLFESEDFKLFHSTIRKELDIEDIEYELILRSKVNDSDGYGDTSINARIKINNSWNKIDEVILLEEGLILSINSKFLKVPGLYFERVIELCVKFALVHELVHVQQFKKGKLTQGKMRELKGISYEQRDVEIEANNIAKQVLSGKSEFDRKIISLLTSKESIDNENLQGTLDLFDK</sequence>
<organism evidence="1 2">
    <name type="scientific">Cytobacillus mangrovibacter</name>
    <dbReference type="NCBI Taxonomy" id="3299024"/>
    <lineage>
        <taxon>Bacteria</taxon>
        <taxon>Bacillati</taxon>
        <taxon>Bacillota</taxon>
        <taxon>Bacilli</taxon>
        <taxon>Bacillales</taxon>
        <taxon>Bacillaceae</taxon>
        <taxon>Cytobacillus</taxon>
    </lineage>
</organism>
<evidence type="ECO:0000313" key="1">
    <source>
        <dbReference type="EMBL" id="MFE8698300.1"/>
    </source>
</evidence>
<dbReference type="Proteomes" id="UP001601058">
    <property type="component" value="Unassembled WGS sequence"/>
</dbReference>
<proteinExistence type="predicted"/>